<evidence type="ECO:0000313" key="2">
    <source>
        <dbReference type="EMBL" id="ETD25262.1"/>
    </source>
</evidence>
<comment type="caution">
    <text evidence="2">The sequence shown here is derived from an EMBL/GenBank/DDBJ whole genome shotgun (WGS) entry which is preliminary data.</text>
</comment>
<accession>V8CDT2</accession>
<gene>
    <name evidence="2" type="ORF">HMPREF2086_00602</name>
</gene>
<dbReference type="Proteomes" id="UP000018731">
    <property type="component" value="Unassembled WGS sequence"/>
</dbReference>
<reference evidence="2 3" key="1">
    <citation type="journal article" date="2014" name="Genome Announc.">
        <title>Draft genome sequences of six enterohepatic helicobacter species isolated from humans and one from rhesus macaques.</title>
        <authorList>
            <person name="Shen Z."/>
            <person name="Sheh A."/>
            <person name="Young S.K."/>
            <person name="Abouelliel A."/>
            <person name="Ward D.V."/>
            <person name="Earl A.M."/>
            <person name="Fox J.G."/>
        </authorList>
    </citation>
    <scope>NUCLEOTIDE SEQUENCE [LARGE SCALE GENOMIC DNA]</scope>
    <source>
        <strain evidence="2 3">MIT 99-5501</strain>
    </source>
</reference>
<dbReference type="EMBL" id="AZJI01000001">
    <property type="protein sequence ID" value="ETD25262.1"/>
    <property type="molecule type" value="Genomic_DNA"/>
</dbReference>
<dbReference type="HOGENOM" id="CLU_2734488_0_0_7"/>
<dbReference type="RefSeq" id="WP_023927327.1">
    <property type="nucleotide sequence ID" value="NZ_KI669454.1"/>
</dbReference>
<feature type="signal peptide" evidence="1">
    <location>
        <begin position="1"/>
        <end position="26"/>
    </location>
</feature>
<organism evidence="2 3">
    <name type="scientific">Helicobacter macacae MIT 99-5501</name>
    <dbReference type="NCBI Taxonomy" id="1357400"/>
    <lineage>
        <taxon>Bacteria</taxon>
        <taxon>Pseudomonadati</taxon>
        <taxon>Campylobacterota</taxon>
        <taxon>Epsilonproteobacteria</taxon>
        <taxon>Campylobacterales</taxon>
        <taxon>Helicobacteraceae</taxon>
        <taxon>Helicobacter</taxon>
    </lineage>
</organism>
<proteinExistence type="predicted"/>
<evidence type="ECO:0000313" key="3">
    <source>
        <dbReference type="Proteomes" id="UP000018731"/>
    </source>
</evidence>
<protein>
    <submittedName>
        <fullName evidence="2">Uncharacterized protein</fullName>
    </submittedName>
</protein>
<name>V8CDT2_9HELI</name>
<sequence length="71" mass="7554">MRNATHTAKIVSALAGLSISASLVLAEQSGAFVGVEVGYGEAQYQVKNIAEVERNGKGKKRWCLLWTCSGV</sequence>
<evidence type="ECO:0000256" key="1">
    <source>
        <dbReference type="SAM" id="SignalP"/>
    </source>
</evidence>
<dbReference type="AlphaFoldDB" id="V8CDT2"/>
<keyword evidence="3" id="KW-1185">Reference proteome</keyword>
<feature type="chain" id="PRO_5004767499" evidence="1">
    <location>
        <begin position="27"/>
        <end position="71"/>
    </location>
</feature>
<keyword evidence="1" id="KW-0732">Signal</keyword>